<feature type="transmembrane region" description="Helical" evidence="1">
    <location>
        <begin position="28"/>
        <end position="55"/>
    </location>
</feature>
<comment type="caution">
    <text evidence="2">The sequence shown here is derived from an EMBL/GenBank/DDBJ whole genome shotgun (WGS) entry which is preliminary data.</text>
</comment>
<evidence type="ECO:0000313" key="2">
    <source>
        <dbReference type="EMBL" id="EKX91392.1"/>
    </source>
</evidence>
<proteinExistence type="predicted"/>
<organism evidence="2 3">
    <name type="scientific">Corynebacterium durum F0235</name>
    <dbReference type="NCBI Taxonomy" id="1035195"/>
    <lineage>
        <taxon>Bacteria</taxon>
        <taxon>Bacillati</taxon>
        <taxon>Actinomycetota</taxon>
        <taxon>Actinomycetes</taxon>
        <taxon>Mycobacteriales</taxon>
        <taxon>Corynebacteriaceae</taxon>
        <taxon>Corynebacterium</taxon>
    </lineage>
</organism>
<keyword evidence="3" id="KW-1185">Reference proteome</keyword>
<evidence type="ECO:0000256" key="1">
    <source>
        <dbReference type="SAM" id="Phobius"/>
    </source>
</evidence>
<dbReference type="OrthoDB" id="4412277at2"/>
<dbReference type="PATRIC" id="fig|1035195.3.peg.682"/>
<feature type="transmembrane region" description="Helical" evidence="1">
    <location>
        <begin position="189"/>
        <end position="222"/>
    </location>
</feature>
<keyword evidence="1" id="KW-0472">Membrane</keyword>
<dbReference type="Proteomes" id="UP000010445">
    <property type="component" value="Unassembled WGS sequence"/>
</dbReference>
<name>L1MJJ7_9CORY</name>
<feature type="transmembrane region" description="Helical" evidence="1">
    <location>
        <begin position="75"/>
        <end position="96"/>
    </location>
</feature>
<dbReference type="HOGENOM" id="CLU_1159560_0_0_11"/>
<keyword evidence="1" id="KW-1133">Transmembrane helix</keyword>
<reference evidence="2 3" key="1">
    <citation type="submission" date="2012-05" db="EMBL/GenBank/DDBJ databases">
        <authorList>
            <person name="Weinstock G."/>
            <person name="Sodergren E."/>
            <person name="Lobos E.A."/>
            <person name="Fulton L."/>
            <person name="Fulton R."/>
            <person name="Courtney L."/>
            <person name="Fronick C."/>
            <person name="O'Laughlin M."/>
            <person name="Godfrey J."/>
            <person name="Wilson R.M."/>
            <person name="Miner T."/>
            <person name="Farmer C."/>
            <person name="Delehaunty K."/>
            <person name="Cordes M."/>
            <person name="Minx P."/>
            <person name="Tomlinson C."/>
            <person name="Chen J."/>
            <person name="Wollam A."/>
            <person name="Pepin K.H."/>
            <person name="Bhonagiri V."/>
            <person name="Zhang X."/>
            <person name="Suruliraj S."/>
            <person name="Warren W."/>
            <person name="Mitreva M."/>
            <person name="Mardis E.R."/>
            <person name="Wilson R.K."/>
        </authorList>
    </citation>
    <scope>NUCLEOTIDE SEQUENCE [LARGE SCALE GENOMIC DNA]</scope>
    <source>
        <strain evidence="2 3">F0235</strain>
    </source>
</reference>
<evidence type="ECO:0008006" key="4">
    <source>
        <dbReference type="Google" id="ProtNLM"/>
    </source>
</evidence>
<dbReference type="AlphaFoldDB" id="L1MJJ7"/>
<protein>
    <recommendedName>
        <fullName evidence="4">Glycerophosphoryl diester phosphodiesterase membrane domain-containing protein</fullName>
    </recommendedName>
</protein>
<gene>
    <name evidence="2" type="ORF">HMPREF9997_00764</name>
</gene>
<accession>L1MJJ7</accession>
<feature type="transmembrane region" description="Helical" evidence="1">
    <location>
        <begin position="126"/>
        <end position="157"/>
    </location>
</feature>
<sequence>MESAVAGTSTLNVADAISIGVRHVGQQWIPWATAMGAVLFLSLVPFIALIPLFGVLAAEDFFDVRVQEGTILGSAFAWIFFLLLCASAVAALVLWLNSVRNAYRQCQGEVITIGSFFALRGLLIPFFTLLSVAVIVGVGLVMFVIPGLIVMVLLMYVPFAAAEPGSTIAEAFVRGWQAFVDNPGKSIGLWLLVAVVYCVANFTYFALLLVFPIIQLIMMVAYLMCVRRPIALGVIPAGT</sequence>
<dbReference type="EMBL" id="AMEM01000012">
    <property type="protein sequence ID" value="EKX91392.1"/>
    <property type="molecule type" value="Genomic_DNA"/>
</dbReference>
<dbReference type="RefSeq" id="WP_006063008.1">
    <property type="nucleotide sequence ID" value="NZ_KB290828.1"/>
</dbReference>
<dbReference type="STRING" id="1035195.HMPREF9997_00764"/>
<keyword evidence="1" id="KW-0812">Transmembrane</keyword>
<evidence type="ECO:0000313" key="3">
    <source>
        <dbReference type="Proteomes" id="UP000010445"/>
    </source>
</evidence>